<accession>A0A1Y2MP04</accession>
<reference evidence="3 4" key="1">
    <citation type="submission" date="2016-09" db="EMBL/GenBank/DDBJ databases">
        <title>Pseudonocardia autotrophica DSM535, a candidate organism with high potential of specific P450 cytochromes.</title>
        <authorList>
            <person name="Grumaz C."/>
            <person name="Vainshtein Y."/>
            <person name="Kirstahler P."/>
            <person name="Sohn K."/>
        </authorList>
    </citation>
    <scope>NUCLEOTIDE SEQUENCE [LARGE SCALE GENOMIC DNA]</scope>
    <source>
        <strain evidence="3 4">DSM 535</strain>
    </source>
</reference>
<feature type="domain" description="Beta-lactamase-related" evidence="2">
    <location>
        <begin position="113"/>
        <end position="249"/>
    </location>
</feature>
<dbReference type="AlphaFoldDB" id="A0A1Y2MP04"/>
<evidence type="ECO:0000313" key="4">
    <source>
        <dbReference type="Proteomes" id="UP000194360"/>
    </source>
</evidence>
<comment type="caution">
    <text evidence="3">The sequence shown here is derived from an EMBL/GenBank/DDBJ whole genome shotgun (WGS) entry which is preliminary data.</text>
</comment>
<dbReference type="InterPro" id="IPR001466">
    <property type="entry name" value="Beta-lactam-related"/>
</dbReference>
<feature type="signal peptide" evidence="1">
    <location>
        <begin position="1"/>
        <end position="26"/>
    </location>
</feature>
<gene>
    <name evidence="3" type="ORF">BG845_05059</name>
</gene>
<dbReference type="STRING" id="2074.BG845_05059"/>
<protein>
    <submittedName>
        <fullName evidence="3">Beta-lactamase</fullName>
    </submittedName>
</protein>
<dbReference type="Gene3D" id="3.40.710.10">
    <property type="entry name" value="DD-peptidase/beta-lactamase superfamily"/>
    <property type="match status" value="1"/>
</dbReference>
<keyword evidence="4" id="KW-1185">Reference proteome</keyword>
<dbReference type="PANTHER" id="PTHR43283">
    <property type="entry name" value="BETA-LACTAMASE-RELATED"/>
    <property type="match status" value="1"/>
</dbReference>
<dbReference type="Proteomes" id="UP000194360">
    <property type="component" value="Unassembled WGS sequence"/>
</dbReference>
<dbReference type="SUPFAM" id="SSF56601">
    <property type="entry name" value="beta-lactamase/transpeptidase-like"/>
    <property type="match status" value="1"/>
</dbReference>
<proteinExistence type="predicted"/>
<keyword evidence="1" id="KW-0732">Signal</keyword>
<evidence type="ECO:0000313" key="3">
    <source>
        <dbReference type="EMBL" id="OSY36976.1"/>
    </source>
</evidence>
<dbReference type="EMBL" id="MIGB01000034">
    <property type="protein sequence ID" value="OSY36976.1"/>
    <property type="molecule type" value="Genomic_DNA"/>
</dbReference>
<dbReference type="InterPro" id="IPR012338">
    <property type="entry name" value="Beta-lactam/transpept-like"/>
</dbReference>
<dbReference type="Pfam" id="PF00144">
    <property type="entry name" value="Beta-lactamase"/>
    <property type="match status" value="1"/>
</dbReference>
<dbReference type="InterPro" id="IPR050789">
    <property type="entry name" value="Diverse_Enzym_Activities"/>
</dbReference>
<evidence type="ECO:0000256" key="1">
    <source>
        <dbReference type="SAM" id="SignalP"/>
    </source>
</evidence>
<evidence type="ECO:0000259" key="2">
    <source>
        <dbReference type="Pfam" id="PF00144"/>
    </source>
</evidence>
<feature type="chain" id="PRO_5013322499" evidence="1">
    <location>
        <begin position="27"/>
        <end position="497"/>
    </location>
</feature>
<sequence>MRRSRRLAVLAVTAAIIAGGAGTALAAPTLPLPIPGIPGTEEVSDSAECEMTRTDEYQRSTPEAVGLDAEKLQAAITYWNTTGSESLKVFRHGCLVGEGATEKVFERVPRLNWSQTKTVSALIAGVAEKQGMIDVDAPVGDYLPEGLGDEAHRAITIRSILNMTTGARINYVRGLNLAADISRPREVMSAPLPHEPGKYFEYDQTTPSLLNYVVQQAIEKREPGLDYQDWAQREFWNKLGVPESAYWWQRDRAGNTLGYSQLFLRPLEFGRLGELMMHEGTYAGEEIINPGYIKELSSGSEANCGYGFMVWRNGCEPGDKQVNGSLFKRAEIEPGQPWIASAPKDMYWSWGLHGQHTFVIPSLDMVITRSGEQPPDTQSGLTRLDGDAPIAGNPGKLGYFKFFQMVMGAVNDMPDDVRATLSEDPGNHTDPEFSVDPDTFLYPVDTAPGTYLALGPQAPEGCTVLGCEQEPNDGLRWITDVPRTVPGVVGAEERPSG</sequence>
<name>A0A1Y2MP04_PSEAH</name>
<organism evidence="3 4">
    <name type="scientific">Pseudonocardia autotrophica</name>
    <name type="common">Amycolata autotrophica</name>
    <name type="synonym">Nocardia autotrophica</name>
    <dbReference type="NCBI Taxonomy" id="2074"/>
    <lineage>
        <taxon>Bacteria</taxon>
        <taxon>Bacillati</taxon>
        <taxon>Actinomycetota</taxon>
        <taxon>Actinomycetes</taxon>
        <taxon>Pseudonocardiales</taxon>
        <taxon>Pseudonocardiaceae</taxon>
        <taxon>Pseudonocardia</taxon>
    </lineage>
</organism>
<dbReference type="PANTHER" id="PTHR43283:SF7">
    <property type="entry name" value="BETA-LACTAMASE-RELATED DOMAIN-CONTAINING PROTEIN"/>
    <property type="match status" value="1"/>
</dbReference>